<name>A0A9D1L0H5_9FIRM</name>
<keyword evidence="2" id="KW-1003">Cell membrane</keyword>
<comment type="subcellular location">
    <subcellularLocation>
        <location evidence="1">Cell membrane</location>
        <topology evidence="1">Multi-pass membrane protein</topology>
    </subcellularLocation>
</comment>
<evidence type="ECO:0000256" key="3">
    <source>
        <dbReference type="ARBA" id="ARBA00022692"/>
    </source>
</evidence>
<dbReference type="InterPro" id="IPR015867">
    <property type="entry name" value="N-reg_PII/ATP_PRibTrfase_C"/>
</dbReference>
<reference evidence="8" key="2">
    <citation type="journal article" date="2021" name="PeerJ">
        <title>Extensive microbial diversity within the chicken gut microbiome revealed by metagenomics and culture.</title>
        <authorList>
            <person name="Gilroy R."/>
            <person name="Ravi A."/>
            <person name="Getino M."/>
            <person name="Pursley I."/>
            <person name="Horton D.L."/>
            <person name="Alikhan N.F."/>
            <person name="Baker D."/>
            <person name="Gharbi K."/>
            <person name="Hall N."/>
            <person name="Watson M."/>
            <person name="Adriaenssens E.M."/>
            <person name="Foster-Nyarko E."/>
            <person name="Jarju S."/>
            <person name="Secka A."/>
            <person name="Antonio M."/>
            <person name="Oren A."/>
            <person name="Chaudhuri R.R."/>
            <person name="La Ragione R."/>
            <person name="Hildebrand F."/>
            <person name="Pallen M.J."/>
        </authorList>
    </citation>
    <scope>NUCLEOTIDE SEQUENCE</scope>
    <source>
        <strain evidence="8">CHK195-11698</strain>
    </source>
</reference>
<dbReference type="GO" id="GO:0005886">
    <property type="term" value="C:plasma membrane"/>
    <property type="evidence" value="ECO:0007669"/>
    <property type="project" value="UniProtKB-SubCell"/>
</dbReference>
<feature type="transmembrane region" description="Helical" evidence="6">
    <location>
        <begin position="89"/>
        <end position="107"/>
    </location>
</feature>
<dbReference type="PANTHER" id="PTHR33545">
    <property type="entry name" value="UPF0750 MEMBRANE PROTEIN YITT-RELATED"/>
    <property type="match status" value="1"/>
</dbReference>
<evidence type="ECO:0000313" key="8">
    <source>
        <dbReference type="EMBL" id="HIU13764.1"/>
    </source>
</evidence>
<dbReference type="Pfam" id="PF02588">
    <property type="entry name" value="YitT_membrane"/>
    <property type="match status" value="1"/>
</dbReference>
<keyword evidence="5 6" id="KW-0472">Membrane</keyword>
<gene>
    <name evidence="8" type="ORF">IAD15_06810</name>
</gene>
<dbReference type="InterPro" id="IPR019264">
    <property type="entry name" value="DUF2179"/>
</dbReference>
<feature type="transmembrane region" description="Helical" evidence="6">
    <location>
        <begin position="12"/>
        <end position="36"/>
    </location>
</feature>
<comment type="caution">
    <text evidence="8">The sequence shown here is derived from an EMBL/GenBank/DDBJ whole genome shotgun (WGS) entry which is preliminary data.</text>
</comment>
<evidence type="ECO:0000256" key="4">
    <source>
        <dbReference type="ARBA" id="ARBA00022989"/>
    </source>
</evidence>
<feature type="transmembrane region" description="Helical" evidence="6">
    <location>
        <begin position="119"/>
        <end position="138"/>
    </location>
</feature>
<evidence type="ECO:0000256" key="2">
    <source>
        <dbReference type="ARBA" id="ARBA00022475"/>
    </source>
</evidence>
<feature type="transmembrane region" description="Helical" evidence="6">
    <location>
        <begin position="59"/>
        <end position="82"/>
    </location>
</feature>
<dbReference type="InterPro" id="IPR051461">
    <property type="entry name" value="UPF0750_membrane"/>
</dbReference>
<keyword evidence="3 6" id="KW-0812">Transmembrane</keyword>
<organism evidence="8 9">
    <name type="scientific">Candidatus Fimiplasma intestinipullorum</name>
    <dbReference type="NCBI Taxonomy" id="2840825"/>
    <lineage>
        <taxon>Bacteria</taxon>
        <taxon>Bacillati</taxon>
        <taxon>Bacillota</taxon>
        <taxon>Clostridia</taxon>
        <taxon>Eubacteriales</taxon>
        <taxon>Candidatus Fimiplasma</taxon>
    </lineage>
</organism>
<proteinExistence type="predicted"/>
<dbReference type="PANTHER" id="PTHR33545:SF5">
    <property type="entry name" value="UPF0750 MEMBRANE PROTEIN YITT"/>
    <property type="match status" value="1"/>
</dbReference>
<dbReference type="Proteomes" id="UP000824175">
    <property type="component" value="Unassembled WGS sequence"/>
</dbReference>
<evidence type="ECO:0000313" key="9">
    <source>
        <dbReference type="Proteomes" id="UP000824175"/>
    </source>
</evidence>
<evidence type="ECO:0000256" key="1">
    <source>
        <dbReference type="ARBA" id="ARBA00004651"/>
    </source>
</evidence>
<feature type="transmembrane region" description="Helical" evidence="6">
    <location>
        <begin position="159"/>
        <end position="180"/>
    </location>
</feature>
<evidence type="ECO:0000256" key="5">
    <source>
        <dbReference type="ARBA" id="ARBA00023136"/>
    </source>
</evidence>
<dbReference type="Gene3D" id="3.30.70.120">
    <property type="match status" value="1"/>
</dbReference>
<feature type="domain" description="DUF2179" evidence="7">
    <location>
        <begin position="229"/>
        <end position="283"/>
    </location>
</feature>
<evidence type="ECO:0000259" key="7">
    <source>
        <dbReference type="Pfam" id="PF10035"/>
    </source>
</evidence>
<evidence type="ECO:0000256" key="6">
    <source>
        <dbReference type="SAM" id="Phobius"/>
    </source>
</evidence>
<dbReference type="AlphaFoldDB" id="A0A9D1L0H5"/>
<sequence>MRLQDLKKNKKVRFAYTLISVIVAAYMQAFIIHVFIEPSNLLSSGFTGVALLISRITELFGFTFSVSLGMIALNLPVAILCYRSISPKFTFFSLLEVFLASFFLNIIDFEPFFDDILLNIAFGGFAYGLMTVIALKGNASTGGTDFIALYVSNRKGKSIWSYVFVFNTCILIIFGAMFGWEHAGYSILFQFISTKTIDSFYHRYERVTLQITTLKATEITNAYIQHYRHGISCVKAIGGYSHQEMWLLHTVVSAYEIQDIVQLMREIDPHVIVNVVKTEDFFGGFYQAPID</sequence>
<protein>
    <submittedName>
        <fullName evidence="8">YitT family protein</fullName>
    </submittedName>
</protein>
<dbReference type="Pfam" id="PF10035">
    <property type="entry name" value="DUF2179"/>
    <property type="match status" value="1"/>
</dbReference>
<dbReference type="EMBL" id="DVMJ01000056">
    <property type="protein sequence ID" value="HIU13764.1"/>
    <property type="molecule type" value="Genomic_DNA"/>
</dbReference>
<dbReference type="InterPro" id="IPR003740">
    <property type="entry name" value="YitT"/>
</dbReference>
<dbReference type="PIRSF" id="PIRSF006483">
    <property type="entry name" value="Membrane_protein_YitT"/>
    <property type="match status" value="1"/>
</dbReference>
<accession>A0A9D1L0H5</accession>
<keyword evidence="4 6" id="KW-1133">Transmembrane helix</keyword>
<reference evidence="8" key="1">
    <citation type="submission" date="2020-10" db="EMBL/GenBank/DDBJ databases">
        <authorList>
            <person name="Gilroy R."/>
        </authorList>
    </citation>
    <scope>NUCLEOTIDE SEQUENCE</scope>
    <source>
        <strain evidence="8">CHK195-11698</strain>
    </source>
</reference>